<evidence type="ECO:0000313" key="3">
    <source>
        <dbReference type="Proteomes" id="UP001266305"/>
    </source>
</evidence>
<reference evidence="2 3" key="1">
    <citation type="submission" date="2023-05" db="EMBL/GenBank/DDBJ databases">
        <title>B98-5 Cell Line De Novo Hybrid Assembly: An Optical Mapping Approach.</title>
        <authorList>
            <person name="Kananen K."/>
            <person name="Auerbach J.A."/>
            <person name="Kautto E."/>
            <person name="Blachly J.S."/>
        </authorList>
    </citation>
    <scope>NUCLEOTIDE SEQUENCE [LARGE SCALE GENOMIC DNA]</scope>
    <source>
        <strain evidence="2">B95-8</strain>
        <tissue evidence="2">Cell line</tissue>
    </source>
</reference>
<keyword evidence="3" id="KW-1185">Reference proteome</keyword>
<evidence type="ECO:0000313" key="2">
    <source>
        <dbReference type="EMBL" id="KAK2095571.1"/>
    </source>
</evidence>
<feature type="compositionally biased region" description="Basic and acidic residues" evidence="1">
    <location>
        <begin position="10"/>
        <end position="27"/>
    </location>
</feature>
<organism evidence="2 3">
    <name type="scientific">Saguinus oedipus</name>
    <name type="common">Cotton-top tamarin</name>
    <name type="synonym">Oedipomidas oedipus</name>
    <dbReference type="NCBI Taxonomy" id="9490"/>
    <lineage>
        <taxon>Eukaryota</taxon>
        <taxon>Metazoa</taxon>
        <taxon>Chordata</taxon>
        <taxon>Craniata</taxon>
        <taxon>Vertebrata</taxon>
        <taxon>Euteleostomi</taxon>
        <taxon>Mammalia</taxon>
        <taxon>Eutheria</taxon>
        <taxon>Euarchontoglires</taxon>
        <taxon>Primates</taxon>
        <taxon>Haplorrhini</taxon>
        <taxon>Platyrrhini</taxon>
        <taxon>Cebidae</taxon>
        <taxon>Callitrichinae</taxon>
        <taxon>Saguinus</taxon>
    </lineage>
</organism>
<comment type="caution">
    <text evidence="2">The sequence shown here is derived from an EMBL/GenBank/DDBJ whole genome shotgun (WGS) entry which is preliminary data.</text>
</comment>
<name>A0ABQ9UFA4_SAGOE</name>
<sequence length="120" mass="13279">MSHHWGYGKHNGECRRQPARRSPERRAPSPLAGPGPAAPAPAVYRGRGERWRLRCAPDSRSARGSPRRGFPSLLSCEATVEESLRPPEARRARGRGDAAWPRDPRTVPPGSRAGNHFNRT</sequence>
<feature type="compositionally biased region" description="Basic and acidic residues" evidence="1">
    <location>
        <begin position="82"/>
        <end position="105"/>
    </location>
</feature>
<dbReference type="EMBL" id="JASSZA010000013">
    <property type="protein sequence ID" value="KAK2095571.1"/>
    <property type="molecule type" value="Genomic_DNA"/>
</dbReference>
<protein>
    <submittedName>
        <fullName evidence="2">Uncharacterized protein</fullName>
    </submittedName>
</protein>
<feature type="region of interest" description="Disordered" evidence="1">
    <location>
        <begin position="1"/>
        <end position="49"/>
    </location>
</feature>
<dbReference type="Proteomes" id="UP001266305">
    <property type="component" value="Unassembled WGS sequence"/>
</dbReference>
<gene>
    <name evidence="2" type="ORF">P7K49_026987</name>
</gene>
<evidence type="ECO:0000256" key="1">
    <source>
        <dbReference type="SAM" id="MobiDB-lite"/>
    </source>
</evidence>
<feature type="region of interest" description="Disordered" evidence="1">
    <location>
        <begin position="79"/>
        <end position="120"/>
    </location>
</feature>
<accession>A0ABQ9UFA4</accession>
<proteinExistence type="predicted"/>